<dbReference type="Pfam" id="PF00050">
    <property type="entry name" value="Kazal_1"/>
    <property type="match status" value="1"/>
</dbReference>
<evidence type="ECO:0000259" key="3">
    <source>
        <dbReference type="PROSITE" id="PS51465"/>
    </source>
</evidence>
<dbReference type="AlphaFoldDB" id="A0A8D9FF79"/>
<dbReference type="PROSITE" id="PS51465">
    <property type="entry name" value="KAZAL_2"/>
    <property type="match status" value="1"/>
</dbReference>
<feature type="compositionally biased region" description="Low complexity" evidence="1">
    <location>
        <begin position="657"/>
        <end position="679"/>
    </location>
</feature>
<evidence type="ECO:0000256" key="1">
    <source>
        <dbReference type="SAM" id="MobiDB-lite"/>
    </source>
</evidence>
<dbReference type="CDD" id="cd00104">
    <property type="entry name" value="KAZAL_FS"/>
    <property type="match status" value="1"/>
</dbReference>
<dbReference type="SUPFAM" id="SSF100895">
    <property type="entry name" value="Kazal-type serine protease inhibitors"/>
    <property type="match status" value="1"/>
</dbReference>
<evidence type="ECO:0000313" key="4">
    <source>
        <dbReference type="EMBL" id="CAG6788156.1"/>
    </source>
</evidence>
<reference evidence="4" key="1">
    <citation type="submission" date="2021-05" db="EMBL/GenBank/DDBJ databases">
        <authorList>
            <person name="Alioto T."/>
            <person name="Alioto T."/>
            <person name="Gomez Garrido J."/>
        </authorList>
    </citation>
    <scope>NUCLEOTIDE SEQUENCE</scope>
</reference>
<feature type="signal peptide" evidence="2">
    <location>
        <begin position="1"/>
        <end position="16"/>
    </location>
</feature>
<sequence>MISAVVFSCLISVISSFPTDHLIARRDTTSSEECMNKCSREVKIVCGNDGMVYPNNCLFDCTRAFLIKDLESVECPFVSFKEFKAHNDLGRSSDQDDSQQSSSASKESKASQVFPNSNDQEDTQALLTLARLIRKVEDKEEEENDDDLETLRMFGDASSLTYQLGHGKERITDEIQRTSVKSVENIHQNIWNTLYALRKANQKLQSAKHAKRYVLHELDNIVLNLKDDENRSYDPNSNVMNKVEYLLKEKDQSSFPFKRHLIDHGGLTDNVLPLYKLEDKIPEPTTELNKQGKSVNVEIEHSTDMSMESNINNEEIGRNNEGHISTTVESIAATTSDPDDFIETERSHDKDDSFKVDTEYTDAPDVFPNTETLENSNKRIITYDFGSTNSNDDHLTIPFLSQIETTEDYIKTSEDIEQEMDLESYRENVDREIDEITAIIDAMEEATTTELVTNDSMETTTVNDEMTDQTNTSEFIEEVSKTDVPENVSEYSEIISETDHIPVLESSDSISKFEILDTDDNGKESEESTTQLTDEKVKTKSRNRISDSNELFTSNSLVWQPEDNTTQKFQETADDSDSKNGITEFNEFVDSNTAENAQKDSTSASETDITALPISTPTDESSREKNEDIITTESTEGSSGGITSSSIFRNDPSLAITSDTSTVTSSTDVTSSSSSSVDSRNTYLTSTLSANSEIIDNGAASPEVTTTDVDTIYDATSTDDTIVGAASSSDPFVGAASVTGEKELITSEEPILMGNEPIFIPHPVPEDSDDFDRLVYPDTSESIENLFVGDESMNLPNYLDFVDRPRPHL</sequence>
<feature type="compositionally biased region" description="Polar residues" evidence="1">
    <location>
        <begin position="587"/>
        <end position="619"/>
    </location>
</feature>
<dbReference type="InterPro" id="IPR002350">
    <property type="entry name" value="Kazal_dom"/>
</dbReference>
<name>A0A8D9FF79_9HEMI</name>
<feature type="region of interest" description="Disordered" evidence="1">
    <location>
        <begin position="587"/>
        <end position="681"/>
    </location>
</feature>
<dbReference type="PROSITE" id="PS00282">
    <property type="entry name" value="KAZAL_1"/>
    <property type="match status" value="1"/>
</dbReference>
<feature type="chain" id="PRO_5034601678" description="Kazal-like domain-containing protein" evidence="2">
    <location>
        <begin position="17"/>
        <end position="809"/>
    </location>
</feature>
<dbReference type="Gene3D" id="3.30.60.30">
    <property type="match status" value="1"/>
</dbReference>
<dbReference type="EMBL" id="HBUF01658132">
    <property type="protein sequence ID" value="CAG6788156.1"/>
    <property type="molecule type" value="Transcribed_RNA"/>
</dbReference>
<protein>
    <recommendedName>
        <fullName evidence="3">Kazal-like domain-containing protein</fullName>
    </recommendedName>
</protein>
<feature type="region of interest" description="Disordered" evidence="1">
    <location>
        <begin position="516"/>
        <end position="543"/>
    </location>
</feature>
<evidence type="ECO:0000256" key="2">
    <source>
        <dbReference type="SAM" id="SignalP"/>
    </source>
</evidence>
<organism evidence="4">
    <name type="scientific">Cacopsylla melanoneura</name>
    <dbReference type="NCBI Taxonomy" id="428564"/>
    <lineage>
        <taxon>Eukaryota</taxon>
        <taxon>Metazoa</taxon>
        <taxon>Ecdysozoa</taxon>
        <taxon>Arthropoda</taxon>
        <taxon>Hexapoda</taxon>
        <taxon>Insecta</taxon>
        <taxon>Pterygota</taxon>
        <taxon>Neoptera</taxon>
        <taxon>Paraneoptera</taxon>
        <taxon>Hemiptera</taxon>
        <taxon>Sternorrhyncha</taxon>
        <taxon>Psylloidea</taxon>
        <taxon>Psyllidae</taxon>
        <taxon>Psyllinae</taxon>
        <taxon>Cacopsylla</taxon>
    </lineage>
</organism>
<feature type="compositionally biased region" description="Low complexity" evidence="1">
    <location>
        <begin position="629"/>
        <end position="647"/>
    </location>
</feature>
<feature type="region of interest" description="Disordered" evidence="1">
    <location>
        <begin position="89"/>
        <end position="118"/>
    </location>
</feature>
<dbReference type="InterPro" id="IPR036058">
    <property type="entry name" value="Kazal_dom_sf"/>
</dbReference>
<keyword evidence="2" id="KW-0732">Signal</keyword>
<feature type="domain" description="Kazal-like" evidence="3">
    <location>
        <begin position="28"/>
        <end position="77"/>
    </location>
</feature>
<accession>A0A8D9FF79</accession>
<proteinExistence type="predicted"/>